<name>A0AAU7BTL4_9FLAO</name>
<reference evidence="1" key="1">
    <citation type="submission" date="2024-05" db="EMBL/GenBank/DDBJ databases">
        <title>Pontimicrobium maritimus sp. nov., isolated form sea water.</title>
        <authorList>
            <person name="Muhammad N."/>
            <person name="Vuong T.Q."/>
            <person name="Han H.L."/>
            <person name="Kim S.-G."/>
        </authorList>
    </citation>
    <scope>NUCLEOTIDE SEQUENCE</scope>
    <source>
        <strain evidence="1">SW4</strain>
    </source>
</reference>
<dbReference type="RefSeq" id="WP_347924011.1">
    <property type="nucleotide sequence ID" value="NZ_CP157199.1"/>
</dbReference>
<dbReference type="EMBL" id="CP157199">
    <property type="protein sequence ID" value="XBG61458.1"/>
    <property type="molecule type" value="Genomic_DNA"/>
</dbReference>
<dbReference type="InterPro" id="IPR025324">
    <property type="entry name" value="DUF4230"/>
</dbReference>
<evidence type="ECO:0000313" key="1">
    <source>
        <dbReference type="EMBL" id="XBG61458.1"/>
    </source>
</evidence>
<proteinExistence type="predicted"/>
<organism evidence="1">
    <name type="scientific">Pontimicrobium sp. SW4</name>
    <dbReference type="NCBI Taxonomy" id="3153519"/>
    <lineage>
        <taxon>Bacteria</taxon>
        <taxon>Pseudomonadati</taxon>
        <taxon>Bacteroidota</taxon>
        <taxon>Flavobacteriia</taxon>
        <taxon>Flavobacteriales</taxon>
        <taxon>Flavobacteriaceae</taxon>
        <taxon>Pontimicrobium</taxon>
    </lineage>
</organism>
<gene>
    <name evidence="1" type="ORF">ABGB03_00795</name>
</gene>
<dbReference type="Pfam" id="PF14014">
    <property type="entry name" value="DUF4230"/>
    <property type="match status" value="1"/>
</dbReference>
<dbReference type="AlphaFoldDB" id="A0AAU7BTL4"/>
<accession>A0AAU7BTL4</accession>
<protein>
    <submittedName>
        <fullName evidence="1">DUF4230 domain-containing protein</fullName>
    </submittedName>
</protein>
<sequence>MEAILGLIIGALLTVGIITYIKYVQSKKLTNSQSVILLDKVKSVCKFITVEGDFAEIYHYEDVKQKFLKLITSKKKALVVVNAKAYIGFDLSKIEMKANSNTKTIVLQNFPEAEVLSIDTTLNYYDKKDGYFNKFEATDLTDLQNEAKIHIKDKIPESGLYQAAQKEALEAILLMENLVQTIGWKLDYESLKMDNKTPSKLLE</sequence>